<comment type="caution">
    <text evidence="1">The sequence shown here is derived from an EMBL/GenBank/DDBJ whole genome shotgun (WGS) entry which is preliminary data.</text>
</comment>
<dbReference type="AlphaFoldDB" id="A0A5J9T8B7"/>
<evidence type="ECO:0000313" key="1">
    <source>
        <dbReference type="EMBL" id="TVU07228.1"/>
    </source>
</evidence>
<keyword evidence="2" id="KW-1185">Reference proteome</keyword>
<organism evidence="1 2">
    <name type="scientific">Eragrostis curvula</name>
    <name type="common">weeping love grass</name>
    <dbReference type="NCBI Taxonomy" id="38414"/>
    <lineage>
        <taxon>Eukaryota</taxon>
        <taxon>Viridiplantae</taxon>
        <taxon>Streptophyta</taxon>
        <taxon>Embryophyta</taxon>
        <taxon>Tracheophyta</taxon>
        <taxon>Spermatophyta</taxon>
        <taxon>Magnoliopsida</taxon>
        <taxon>Liliopsida</taxon>
        <taxon>Poales</taxon>
        <taxon>Poaceae</taxon>
        <taxon>PACMAD clade</taxon>
        <taxon>Chloridoideae</taxon>
        <taxon>Eragrostideae</taxon>
        <taxon>Eragrostidinae</taxon>
        <taxon>Eragrostis</taxon>
    </lineage>
</organism>
<dbReference type="Gramene" id="TVU07228">
    <property type="protein sequence ID" value="TVU07228"/>
    <property type="gene ID" value="EJB05_47273"/>
</dbReference>
<dbReference type="Proteomes" id="UP000324897">
    <property type="component" value="Unassembled WGS sequence"/>
</dbReference>
<reference evidence="1 2" key="1">
    <citation type="journal article" date="2019" name="Sci. Rep.">
        <title>A high-quality genome of Eragrostis curvula grass provides insights into Poaceae evolution and supports new strategies to enhance forage quality.</title>
        <authorList>
            <person name="Carballo J."/>
            <person name="Santos B.A.C.M."/>
            <person name="Zappacosta D."/>
            <person name="Garbus I."/>
            <person name="Selva J.P."/>
            <person name="Gallo C.A."/>
            <person name="Diaz A."/>
            <person name="Albertini E."/>
            <person name="Caccamo M."/>
            <person name="Echenique V."/>
        </authorList>
    </citation>
    <scope>NUCLEOTIDE SEQUENCE [LARGE SCALE GENOMIC DNA]</scope>
    <source>
        <strain evidence="2">cv. Victoria</strain>
        <tissue evidence="1">Leaf</tissue>
    </source>
</reference>
<gene>
    <name evidence="1" type="ORF">EJB05_47273</name>
</gene>
<dbReference type="EMBL" id="RWGY01000045">
    <property type="protein sequence ID" value="TVU07228.1"/>
    <property type="molecule type" value="Genomic_DNA"/>
</dbReference>
<dbReference type="OrthoDB" id="695963at2759"/>
<sequence length="384" mass="44111">MASPVANATQVAAPSLGSGTGSIGAPCSPAANLKPSEVVDLIREGKEPFDYSLYDLAVRRLVQLEDEMYKNCNDRRWRHIIDSEFSVLSQAEQTPCCMRSIREQFFGARIKHEINRCRMIVVPAQVLFDWCVYFWDFKKKRVHVFDPFYKMEENEFYQKKHSSIVEKIKLDIDTVSANFFDKWDIDWKDWHNDYVKPPLPVVPWYYNPALSRDEEEDAQPDSEPVPPGGRNLKRKRVCVEGEEEMCARLDEFEIILQQVIPVLPGTSSPVAVALKQVGTDCATPIKFGYIPKYPLLIPKEEGSNNDNAIEFYHENFVDEVTDALFACIEKLFSGWKNDKDEWIREYPTHVGPKCRTLNSGLNALHYARAFTGNELAWKLCLALL</sequence>
<proteinExistence type="predicted"/>
<accession>A0A5J9T8B7</accession>
<name>A0A5J9T8B7_9POAL</name>
<evidence type="ECO:0000313" key="2">
    <source>
        <dbReference type="Proteomes" id="UP000324897"/>
    </source>
</evidence>
<protein>
    <submittedName>
        <fullName evidence="1">Uncharacterized protein</fullName>
    </submittedName>
</protein>